<dbReference type="Pfam" id="PF00069">
    <property type="entry name" value="Pkinase"/>
    <property type="match status" value="1"/>
</dbReference>
<protein>
    <submittedName>
        <fullName evidence="3">(diamondback moth) hypothetical protein</fullName>
    </submittedName>
</protein>
<dbReference type="PANTHER" id="PTHR48014">
    <property type="entry name" value="SERINE/THREONINE-PROTEIN KINASE FRAY2"/>
    <property type="match status" value="1"/>
</dbReference>
<dbReference type="InterPro" id="IPR011009">
    <property type="entry name" value="Kinase-like_dom_sf"/>
</dbReference>
<dbReference type="InterPro" id="IPR000719">
    <property type="entry name" value="Prot_kinase_dom"/>
</dbReference>
<reference evidence="3" key="1">
    <citation type="submission" date="2020-11" db="EMBL/GenBank/DDBJ databases">
        <authorList>
            <person name="Whiteford S."/>
        </authorList>
    </citation>
    <scope>NUCLEOTIDE SEQUENCE</scope>
</reference>
<evidence type="ECO:0000313" key="3">
    <source>
        <dbReference type="EMBL" id="CAG9138691.1"/>
    </source>
</evidence>
<dbReference type="GO" id="GO:0004672">
    <property type="term" value="F:protein kinase activity"/>
    <property type="evidence" value="ECO:0007669"/>
    <property type="project" value="InterPro"/>
</dbReference>
<dbReference type="EMBL" id="CAJHNJ030000743">
    <property type="protein sequence ID" value="CAG9138691.1"/>
    <property type="molecule type" value="Genomic_DNA"/>
</dbReference>
<evidence type="ECO:0000256" key="1">
    <source>
        <dbReference type="ARBA" id="ARBA00008874"/>
    </source>
</evidence>
<feature type="non-terminal residue" evidence="3">
    <location>
        <position position="592"/>
    </location>
</feature>
<dbReference type="AlphaFoldDB" id="A0A8S4GG01"/>
<name>A0A8S4GG01_PLUXY</name>
<dbReference type="PANTHER" id="PTHR48014:SF21">
    <property type="entry name" value="SERINE_THREONINE-PROTEIN KINASE FRAY2"/>
    <property type="match status" value="1"/>
</dbReference>
<comment type="caution">
    <text evidence="3">The sequence shown here is derived from an EMBL/GenBank/DDBJ whole genome shotgun (WGS) entry which is preliminary data.</text>
</comment>
<dbReference type="InterPro" id="IPR047173">
    <property type="entry name" value="STRAD_A/B-like"/>
</dbReference>
<proteinExistence type="inferred from homology"/>
<dbReference type="Proteomes" id="UP000653454">
    <property type="component" value="Unassembled WGS sequence"/>
</dbReference>
<gene>
    <name evidence="3" type="ORF">PLXY2_LOCUS16944</name>
</gene>
<accession>A0A8S4GG01</accession>
<evidence type="ECO:0000313" key="4">
    <source>
        <dbReference type="Proteomes" id="UP000653454"/>
    </source>
</evidence>
<dbReference type="GO" id="GO:0006611">
    <property type="term" value="P:protein export from nucleus"/>
    <property type="evidence" value="ECO:0007669"/>
    <property type="project" value="TreeGrafter"/>
</dbReference>
<dbReference type="SUPFAM" id="SSF56112">
    <property type="entry name" value="Protein kinase-like (PK-like)"/>
    <property type="match status" value="1"/>
</dbReference>
<evidence type="ECO:0000259" key="2">
    <source>
        <dbReference type="PROSITE" id="PS50011"/>
    </source>
</evidence>
<dbReference type="Gene3D" id="3.30.200.20">
    <property type="entry name" value="Phosphorylase Kinase, domain 1"/>
    <property type="match status" value="1"/>
</dbReference>
<dbReference type="GO" id="GO:0005524">
    <property type="term" value="F:ATP binding"/>
    <property type="evidence" value="ECO:0007669"/>
    <property type="project" value="InterPro"/>
</dbReference>
<dbReference type="GO" id="GO:0043539">
    <property type="term" value="F:protein serine/threonine kinase activator activity"/>
    <property type="evidence" value="ECO:0007669"/>
    <property type="project" value="InterPro"/>
</dbReference>
<dbReference type="PROSITE" id="PS50011">
    <property type="entry name" value="PROTEIN_KINASE_DOM"/>
    <property type="match status" value="1"/>
</dbReference>
<dbReference type="GO" id="GO:1902554">
    <property type="term" value="C:serine/threonine protein kinase complex"/>
    <property type="evidence" value="ECO:0007669"/>
    <property type="project" value="TreeGrafter"/>
</dbReference>
<feature type="domain" description="Protein kinase" evidence="2">
    <location>
        <begin position="11"/>
        <end position="569"/>
    </location>
</feature>
<keyword evidence="4" id="KW-1185">Reference proteome</keyword>
<dbReference type="Gene3D" id="1.10.510.10">
    <property type="entry name" value="Transferase(Phosphotransferase) domain 1"/>
    <property type="match status" value="2"/>
</dbReference>
<organism evidence="3 4">
    <name type="scientific">Plutella xylostella</name>
    <name type="common">Diamondback moth</name>
    <name type="synonym">Plutella maculipennis</name>
    <dbReference type="NCBI Taxonomy" id="51655"/>
    <lineage>
        <taxon>Eukaryota</taxon>
        <taxon>Metazoa</taxon>
        <taxon>Ecdysozoa</taxon>
        <taxon>Arthropoda</taxon>
        <taxon>Hexapoda</taxon>
        <taxon>Insecta</taxon>
        <taxon>Pterygota</taxon>
        <taxon>Neoptera</taxon>
        <taxon>Endopterygota</taxon>
        <taxon>Lepidoptera</taxon>
        <taxon>Glossata</taxon>
        <taxon>Ditrysia</taxon>
        <taxon>Yponomeutoidea</taxon>
        <taxon>Plutellidae</taxon>
        <taxon>Plutella</taxon>
    </lineage>
</organism>
<comment type="similarity">
    <text evidence="1">Belongs to the protein kinase superfamily. STE Ser/Thr protein kinase family. STE20 subfamily.</text>
</comment>
<sequence>MFNPDLSDYQLTSIITECCGGEAVVYSAVYKPNGQDVAVKRYFVDKTKEKEHANLIQQEILTTKELQHPNILPYLTSFVHGRDLYVVSPLMSLGSCRDVLDQYFPEGLPELACAIILRDVLQALQYLHKQLYIHRGIRASHVLLGADGSVQVSGLRSAASLLARGRRQRQLHSLPPPRADHSHLIWLSPELLQQNLKGYDACSDIYSVGVLACELANGAVPFADVPSTLMFTEKVRGSRPQLLDKRTMPALSNTEEYLGDSGGDSAEGARRGLYAARTLGAAFHQLTELCLQRSVHSSSPATVATSWRGLYAARTLGAAFHQLTELCLQRSVHSSSPATVATSWRGLYAARTLGAAFHQLTELCLQRSVHSSSPATVATSWRGLYAARTLGAAFHQLTELCLQRSVHSSSPATVATSWRGLYAARTLGAAFHQLTELCLQRSVHSSSPATVATSWRGLYAARTLGAAFHQLTELCLQRSVHSSSPATVATSWRGLYAARTLGAAFHQLTELCLQRSVHSSSSATVATSWRGLYAARTLGAAFHQLTELCLQREPEKRPSATQLLNHAFFKQIRKTDFLPSLIGRVKPIKPRP</sequence>